<accession>A0A9W7ABU5</accession>
<evidence type="ECO:0000313" key="3">
    <source>
        <dbReference type="Proteomes" id="UP001165085"/>
    </source>
</evidence>
<reference evidence="3" key="1">
    <citation type="journal article" date="2023" name="Commun. Biol.">
        <title>Genome analysis of Parmales, the sister group of diatoms, reveals the evolutionary specialization of diatoms from phago-mixotrophs to photoautotrophs.</title>
        <authorList>
            <person name="Ban H."/>
            <person name="Sato S."/>
            <person name="Yoshikawa S."/>
            <person name="Yamada K."/>
            <person name="Nakamura Y."/>
            <person name="Ichinomiya M."/>
            <person name="Sato N."/>
            <person name="Blanc-Mathieu R."/>
            <person name="Endo H."/>
            <person name="Kuwata A."/>
            <person name="Ogata H."/>
        </authorList>
    </citation>
    <scope>NUCLEOTIDE SEQUENCE [LARGE SCALE GENOMIC DNA]</scope>
    <source>
        <strain evidence="3">NIES 3701</strain>
    </source>
</reference>
<gene>
    <name evidence="2" type="ORF">TrST_g4696</name>
</gene>
<dbReference type="OrthoDB" id="194878at2759"/>
<proteinExistence type="predicted"/>
<evidence type="ECO:0000256" key="1">
    <source>
        <dbReference type="SAM" id="MobiDB-lite"/>
    </source>
</evidence>
<comment type="caution">
    <text evidence="2">The sequence shown here is derived from an EMBL/GenBank/DDBJ whole genome shotgun (WGS) entry which is preliminary data.</text>
</comment>
<dbReference type="Proteomes" id="UP001165085">
    <property type="component" value="Unassembled WGS sequence"/>
</dbReference>
<evidence type="ECO:0000313" key="2">
    <source>
        <dbReference type="EMBL" id="GMH69816.1"/>
    </source>
</evidence>
<name>A0A9W7ABU5_9STRA</name>
<organism evidence="2 3">
    <name type="scientific">Triparma strigata</name>
    <dbReference type="NCBI Taxonomy" id="1606541"/>
    <lineage>
        <taxon>Eukaryota</taxon>
        <taxon>Sar</taxon>
        <taxon>Stramenopiles</taxon>
        <taxon>Ochrophyta</taxon>
        <taxon>Bolidophyceae</taxon>
        <taxon>Parmales</taxon>
        <taxon>Triparmaceae</taxon>
        <taxon>Triparma</taxon>
    </lineage>
</organism>
<protein>
    <submittedName>
        <fullName evidence="2">Uncharacterized protein</fullName>
    </submittedName>
</protein>
<feature type="compositionally biased region" description="Acidic residues" evidence="1">
    <location>
        <begin position="230"/>
        <end position="239"/>
    </location>
</feature>
<dbReference type="EMBL" id="BRXY01000135">
    <property type="protein sequence ID" value="GMH69816.1"/>
    <property type="molecule type" value="Genomic_DNA"/>
</dbReference>
<feature type="region of interest" description="Disordered" evidence="1">
    <location>
        <begin position="218"/>
        <end position="278"/>
    </location>
</feature>
<keyword evidence="3" id="KW-1185">Reference proteome</keyword>
<sequence>MILVYPLGIPTMYFALLFRKLKLIDPGQEEFEKTMSKEEALEKALKIREENEENDPSLKALSFFYGAYEPKRWWIEVFETLRKLALTGFLVFLAPGTAAQIVMSMLMCLATTRVYSGTKPFIDPFNDKFAEVALWQLFMTMLGALCIKVNLDDESLQDRGYFDMALTATQFLPLLLVAAGDAMVVSAKASSAIGGKKSLVHNEFEKERKKELELMPVSPSHGVVLGGGGEDLEGGELEGEGSPLHSKNANKTFFEEEEPTAPPTTGGLLDFSKFSKKK</sequence>
<dbReference type="AlphaFoldDB" id="A0A9W7ABU5"/>